<organism evidence="1 2">
    <name type="scientific">Nelumbo nucifera</name>
    <name type="common">Sacred lotus</name>
    <dbReference type="NCBI Taxonomy" id="4432"/>
    <lineage>
        <taxon>Eukaryota</taxon>
        <taxon>Viridiplantae</taxon>
        <taxon>Streptophyta</taxon>
        <taxon>Embryophyta</taxon>
        <taxon>Tracheophyta</taxon>
        <taxon>Spermatophyta</taxon>
        <taxon>Magnoliopsida</taxon>
        <taxon>Proteales</taxon>
        <taxon>Nelumbonaceae</taxon>
        <taxon>Nelumbo</taxon>
    </lineage>
</organism>
<sequence length="66" mass="7385">MCKLSIVSRREQKNLFMCFISELSKSQLLPSPFKTYAGKTGFYMSLCLQGLGLVVHVNVGNKELSL</sequence>
<keyword evidence="2" id="KW-1185">Reference proteome</keyword>
<evidence type="ECO:0000313" key="2">
    <source>
        <dbReference type="Proteomes" id="UP000607653"/>
    </source>
</evidence>
<protein>
    <submittedName>
        <fullName evidence="1">Uncharacterized protein</fullName>
    </submittedName>
</protein>
<evidence type="ECO:0000313" key="1">
    <source>
        <dbReference type="EMBL" id="DAD35243.1"/>
    </source>
</evidence>
<gene>
    <name evidence="1" type="ORF">HUJ06_005883</name>
</gene>
<dbReference type="AlphaFoldDB" id="A0A822YT17"/>
<dbReference type="EMBL" id="DUZY01000004">
    <property type="protein sequence ID" value="DAD35243.1"/>
    <property type="molecule type" value="Genomic_DNA"/>
</dbReference>
<reference evidence="1 2" key="1">
    <citation type="journal article" date="2020" name="Mol. Biol. Evol.">
        <title>Distinct Expression and Methylation Patterns for Genes with Different Fates following a Single Whole-Genome Duplication in Flowering Plants.</title>
        <authorList>
            <person name="Shi T."/>
            <person name="Rahmani R.S."/>
            <person name="Gugger P.F."/>
            <person name="Wang M."/>
            <person name="Li H."/>
            <person name="Zhang Y."/>
            <person name="Li Z."/>
            <person name="Wang Q."/>
            <person name="Van de Peer Y."/>
            <person name="Marchal K."/>
            <person name="Chen J."/>
        </authorList>
    </citation>
    <scope>NUCLEOTIDE SEQUENCE [LARGE SCALE GENOMIC DNA]</scope>
    <source>
        <tissue evidence="1">Leaf</tissue>
    </source>
</reference>
<dbReference type="Proteomes" id="UP000607653">
    <property type="component" value="Unassembled WGS sequence"/>
</dbReference>
<name>A0A822YT17_NELNU</name>
<accession>A0A822YT17</accession>
<comment type="caution">
    <text evidence="1">The sequence shown here is derived from an EMBL/GenBank/DDBJ whole genome shotgun (WGS) entry which is preliminary data.</text>
</comment>
<proteinExistence type="predicted"/>